<dbReference type="InterPro" id="IPR027417">
    <property type="entry name" value="P-loop_NTPase"/>
</dbReference>
<accession>A0AA88YQJ5</accession>
<feature type="compositionally biased region" description="Basic and acidic residues" evidence="3">
    <location>
        <begin position="678"/>
        <end position="695"/>
    </location>
</feature>
<evidence type="ECO:0000259" key="5">
    <source>
        <dbReference type="Pfam" id="PF00685"/>
    </source>
</evidence>
<keyword evidence="7" id="KW-1185">Reference proteome</keyword>
<evidence type="ECO:0000313" key="6">
    <source>
        <dbReference type="EMBL" id="KAK3102171.1"/>
    </source>
</evidence>
<evidence type="ECO:0000256" key="3">
    <source>
        <dbReference type="SAM" id="MobiDB-lite"/>
    </source>
</evidence>
<comment type="similarity">
    <text evidence="1">Belongs to the sulfotransferase 1 family.</text>
</comment>
<dbReference type="PANTHER" id="PTHR11783">
    <property type="entry name" value="SULFOTRANSFERASE SULT"/>
    <property type="match status" value="1"/>
</dbReference>
<evidence type="ECO:0000256" key="1">
    <source>
        <dbReference type="ARBA" id="ARBA00005771"/>
    </source>
</evidence>
<feature type="domain" description="Sulfotransferase" evidence="5">
    <location>
        <begin position="453"/>
        <end position="652"/>
    </location>
</feature>
<proteinExistence type="inferred from homology"/>
<dbReference type="Pfam" id="PF00685">
    <property type="entry name" value="Sulfotransfer_1"/>
    <property type="match status" value="1"/>
</dbReference>
<evidence type="ECO:0000313" key="7">
    <source>
        <dbReference type="Proteomes" id="UP001186944"/>
    </source>
</evidence>
<dbReference type="GO" id="GO:0008146">
    <property type="term" value="F:sulfotransferase activity"/>
    <property type="evidence" value="ECO:0007669"/>
    <property type="project" value="InterPro"/>
</dbReference>
<evidence type="ECO:0000256" key="2">
    <source>
        <dbReference type="ARBA" id="ARBA00022679"/>
    </source>
</evidence>
<feature type="chain" id="PRO_5041695933" description="Sulfotransferase domain-containing protein" evidence="4">
    <location>
        <begin position="24"/>
        <end position="695"/>
    </location>
</feature>
<organism evidence="6 7">
    <name type="scientific">Pinctada imbricata</name>
    <name type="common">Atlantic pearl-oyster</name>
    <name type="synonym">Pinctada martensii</name>
    <dbReference type="NCBI Taxonomy" id="66713"/>
    <lineage>
        <taxon>Eukaryota</taxon>
        <taxon>Metazoa</taxon>
        <taxon>Spiralia</taxon>
        <taxon>Lophotrochozoa</taxon>
        <taxon>Mollusca</taxon>
        <taxon>Bivalvia</taxon>
        <taxon>Autobranchia</taxon>
        <taxon>Pteriomorphia</taxon>
        <taxon>Pterioida</taxon>
        <taxon>Pterioidea</taxon>
        <taxon>Pteriidae</taxon>
        <taxon>Pinctada</taxon>
    </lineage>
</organism>
<name>A0AA88YQJ5_PINIB</name>
<keyword evidence="2" id="KW-0808">Transferase</keyword>
<protein>
    <recommendedName>
        <fullName evidence="5">Sulfotransferase domain-containing protein</fullName>
    </recommendedName>
</protein>
<keyword evidence="4" id="KW-0732">Signal</keyword>
<dbReference type="SUPFAM" id="SSF52540">
    <property type="entry name" value="P-loop containing nucleoside triphosphate hydrolases"/>
    <property type="match status" value="1"/>
</dbReference>
<feature type="region of interest" description="Disordered" evidence="3">
    <location>
        <begin position="666"/>
        <end position="695"/>
    </location>
</feature>
<dbReference type="AlphaFoldDB" id="A0AA88YQJ5"/>
<reference evidence="6" key="1">
    <citation type="submission" date="2019-08" db="EMBL/GenBank/DDBJ databases">
        <title>The improved chromosome-level genome for the pearl oyster Pinctada fucata martensii using PacBio sequencing and Hi-C.</title>
        <authorList>
            <person name="Zheng Z."/>
        </authorList>
    </citation>
    <scope>NUCLEOTIDE SEQUENCE</scope>
    <source>
        <strain evidence="6">ZZ-2019</strain>
        <tissue evidence="6">Adductor muscle</tissue>
    </source>
</reference>
<dbReference type="EMBL" id="VSWD01000005">
    <property type="protein sequence ID" value="KAK3102171.1"/>
    <property type="molecule type" value="Genomic_DNA"/>
</dbReference>
<evidence type="ECO:0000256" key="4">
    <source>
        <dbReference type="SAM" id="SignalP"/>
    </source>
</evidence>
<feature type="signal peptide" evidence="4">
    <location>
        <begin position="1"/>
        <end position="23"/>
    </location>
</feature>
<dbReference type="Gene3D" id="3.40.50.300">
    <property type="entry name" value="P-loop containing nucleotide triphosphate hydrolases"/>
    <property type="match status" value="1"/>
</dbReference>
<dbReference type="Proteomes" id="UP001186944">
    <property type="component" value="Unassembled WGS sequence"/>
</dbReference>
<dbReference type="InterPro" id="IPR000863">
    <property type="entry name" value="Sulfotransferase_dom"/>
</dbReference>
<comment type="caution">
    <text evidence="6">The sequence shown here is derived from an EMBL/GenBank/DDBJ whole genome shotgun (WGS) entry which is preliminary data.</text>
</comment>
<sequence length="695" mass="81534">MRFLASLAVPWFLCLIHLLLVSADEDDVKYRASILRNATIVTKVVESLDKGDFGSALKRLSKVTNPYTEVIGPALTMVMHYKQNEEVKRLKELLQRLDQQFGKVHWEFKKVEKEFDELRVQVRLGAIEQKIRVTAYELALLHRIPREGVHHQADMFVMNYENDFQNSAKKLYEAVVDTNHIFHKNLFEYAVPLTENNRYVMHVFMMDVLRLLLQGINVEMSYLHIKNYTATYQFMQREWTLKIRKVLRTMDKVDKFVKSKWREQAEVDLEKFTKTKPELSHKDFAYSLYNTFKMKYPWRHWLVIVYDPITGGEKHWMSACGGFIKFRYYDRNIVISSVDESKPLVNETQAMDILANLPSYDSADNFYHALPSNVQYSCTPFASSGCLQYGYSGFHVEIPNEELSIKYDKEGKIKRRELNIGSAKYPAWMVEKGIVPDLRITLPKIKEMTLRTDDVFICAFAKAGTHWVWEITSMLTSGKAEYENRSKISMMMEFHCPEEFESASSPRIFNTHLSLELLPSQLLEQRTKILLIQRNPKDCLVSLYNHMKNMLPPGVPCPSWAEFFHDFIEEDDQFERMCRYLEEFQRMLVDRSDHILLLFYEDLKKDLESEVKRIAVFLNVPCGDEFAKEVATKCNFQNMKKADKSKKNDLGADLNYLYRKASMIRPADSDEEKEGEDMDKAIAVKDERRKQMSYL</sequence>
<gene>
    <name evidence="6" type="ORF">FSP39_009304</name>
</gene>